<feature type="domain" description="FHA" evidence="3">
    <location>
        <begin position="451"/>
        <end position="501"/>
    </location>
</feature>
<evidence type="ECO:0000313" key="4">
    <source>
        <dbReference type="EMBL" id="NBC71557.1"/>
    </source>
</evidence>
<evidence type="ECO:0000259" key="3">
    <source>
        <dbReference type="PROSITE" id="PS50006"/>
    </source>
</evidence>
<feature type="compositionally biased region" description="Basic and acidic residues" evidence="1">
    <location>
        <begin position="253"/>
        <end position="262"/>
    </location>
</feature>
<dbReference type="Pfam" id="PF00498">
    <property type="entry name" value="FHA"/>
    <property type="match status" value="1"/>
</dbReference>
<dbReference type="InterPro" id="IPR045962">
    <property type="entry name" value="DUF6382"/>
</dbReference>
<organism evidence="4 5">
    <name type="scientific">Paenibacillus sacheonensis</name>
    <dbReference type="NCBI Taxonomy" id="742054"/>
    <lineage>
        <taxon>Bacteria</taxon>
        <taxon>Bacillati</taxon>
        <taxon>Bacillota</taxon>
        <taxon>Bacilli</taxon>
        <taxon>Bacillales</taxon>
        <taxon>Paenibacillaceae</taxon>
        <taxon>Paenibacillus</taxon>
    </lineage>
</organism>
<dbReference type="SUPFAM" id="SSF49879">
    <property type="entry name" value="SMAD/FHA domain"/>
    <property type="match status" value="1"/>
</dbReference>
<name>A0A7X4YS51_9BACL</name>
<keyword evidence="2" id="KW-1133">Transmembrane helix</keyword>
<sequence>MLLDELQVDFAMKRGHEMIVDLKSGMKREQLDGIEIQMLQGQRIPKHLPVEWIDIDGEITFRYPLGGKRMLMHRLQTQRMTMFDFYTLLLAVVEALDDCRHYMLRAECFLLHEQYIFIGENWDEAMLAYVPLSGKEVVTSAGEAVLAMAIRWVAAIEEPDGVGLQQVFQHLHAERAAWERLRQTLLALIGASTSGLQRNAVQSTKNKETVEGSHFAASREPKLEKAAFDSPPARANNVFESQPADSPWISASGRDRKEKAEEVDLPFDELPEKRPSSTMGWIVGAGWVLFAAVVWRFIYLGSPSQSKLLLCAGLSLMAGAAALIALRRIRGASESEEEEEDKRWSAEDAFVPNSLVLGADAAMAHPFQRTNAAAAIRVAVPIPLGSEARQAAPVSSPPVKPIVYHSSAANDATVMLGDAAKASQADERQHPWLERQSEGRAERIALERLQFMIGRSSEGTNYTDQASGISRAHLELSGSEGGWSVKDMGSRNGSTLNGSAMIPYKSYALGDSDKLQLAGEQGPIYVFRAG</sequence>
<evidence type="ECO:0000313" key="5">
    <source>
        <dbReference type="Proteomes" id="UP000558113"/>
    </source>
</evidence>
<dbReference type="OrthoDB" id="9783862at2"/>
<dbReference type="PROSITE" id="PS50006">
    <property type="entry name" value="FHA_DOMAIN"/>
    <property type="match status" value="1"/>
</dbReference>
<reference evidence="4 5" key="1">
    <citation type="submission" date="2020-01" db="EMBL/GenBank/DDBJ databases">
        <title>Paenibacillus soybeanensis sp. nov. isolated from the nodules of soybean (Glycine max(L.) Merr).</title>
        <authorList>
            <person name="Wang H."/>
        </authorList>
    </citation>
    <scope>NUCLEOTIDE SEQUENCE [LARGE SCALE GENOMIC DNA]</scope>
    <source>
        <strain evidence="4 5">DSM 23054</strain>
    </source>
</reference>
<keyword evidence="2" id="KW-0812">Transmembrane</keyword>
<proteinExistence type="predicted"/>
<evidence type="ECO:0000256" key="2">
    <source>
        <dbReference type="SAM" id="Phobius"/>
    </source>
</evidence>
<dbReference type="AlphaFoldDB" id="A0A7X4YS51"/>
<feature type="transmembrane region" description="Helical" evidence="2">
    <location>
        <begin position="279"/>
        <end position="299"/>
    </location>
</feature>
<dbReference type="Proteomes" id="UP000558113">
    <property type="component" value="Unassembled WGS sequence"/>
</dbReference>
<dbReference type="Gene3D" id="2.60.200.20">
    <property type="match status" value="1"/>
</dbReference>
<keyword evidence="2" id="KW-0472">Membrane</keyword>
<evidence type="ECO:0000256" key="1">
    <source>
        <dbReference type="SAM" id="MobiDB-lite"/>
    </source>
</evidence>
<dbReference type="InterPro" id="IPR000253">
    <property type="entry name" value="FHA_dom"/>
</dbReference>
<gene>
    <name evidence="4" type="ORF">GT003_21390</name>
</gene>
<dbReference type="RefSeq" id="WP_161701635.1">
    <property type="nucleotide sequence ID" value="NZ_JAAAMU010000012.1"/>
</dbReference>
<feature type="region of interest" description="Disordered" evidence="1">
    <location>
        <begin position="238"/>
        <end position="262"/>
    </location>
</feature>
<feature type="transmembrane region" description="Helical" evidence="2">
    <location>
        <begin position="308"/>
        <end position="326"/>
    </location>
</feature>
<dbReference type="SMART" id="SM00240">
    <property type="entry name" value="FHA"/>
    <property type="match status" value="1"/>
</dbReference>
<dbReference type="CDD" id="cd00060">
    <property type="entry name" value="FHA"/>
    <property type="match status" value="1"/>
</dbReference>
<keyword evidence="5" id="KW-1185">Reference proteome</keyword>
<protein>
    <submittedName>
        <fullName evidence="4">FHA domain-containing protein</fullName>
    </submittedName>
</protein>
<dbReference type="EMBL" id="JAAAMU010000012">
    <property type="protein sequence ID" value="NBC71557.1"/>
    <property type="molecule type" value="Genomic_DNA"/>
</dbReference>
<dbReference type="InterPro" id="IPR008984">
    <property type="entry name" value="SMAD_FHA_dom_sf"/>
</dbReference>
<comment type="caution">
    <text evidence="4">The sequence shown here is derived from an EMBL/GenBank/DDBJ whole genome shotgun (WGS) entry which is preliminary data.</text>
</comment>
<dbReference type="Pfam" id="PF19909">
    <property type="entry name" value="DUF6382"/>
    <property type="match status" value="1"/>
</dbReference>
<accession>A0A7X4YS51</accession>